<dbReference type="RefSeq" id="WP_245735300.1">
    <property type="nucleotide sequence ID" value="NZ_FNRA01000008.1"/>
</dbReference>
<dbReference type="Proteomes" id="UP000198850">
    <property type="component" value="Unassembled WGS sequence"/>
</dbReference>
<dbReference type="STRING" id="425514.SAMN05443550_108167"/>
<dbReference type="GO" id="GO:0032259">
    <property type="term" value="P:methylation"/>
    <property type="evidence" value="ECO:0007669"/>
    <property type="project" value="UniProtKB-KW"/>
</dbReference>
<evidence type="ECO:0000313" key="1">
    <source>
        <dbReference type="EMBL" id="SEB01333.1"/>
    </source>
</evidence>
<dbReference type="InterPro" id="IPR029063">
    <property type="entry name" value="SAM-dependent_MTases_sf"/>
</dbReference>
<dbReference type="AlphaFoldDB" id="A0A1H4FVE7"/>
<gene>
    <name evidence="1" type="ORF">SAMN05443550_108167</name>
</gene>
<accession>A0A1H4FVE7</accession>
<dbReference type="Gene3D" id="3.40.50.150">
    <property type="entry name" value="Vaccinia Virus protein VP39"/>
    <property type="match status" value="1"/>
</dbReference>
<dbReference type="Pfam" id="PF13489">
    <property type="entry name" value="Methyltransf_23"/>
    <property type="match status" value="1"/>
</dbReference>
<name>A0A1H4FVE7_9SPHI</name>
<dbReference type="PANTHER" id="PTHR43861">
    <property type="entry name" value="TRANS-ACONITATE 2-METHYLTRANSFERASE-RELATED"/>
    <property type="match status" value="1"/>
</dbReference>
<keyword evidence="1" id="KW-0808">Transferase</keyword>
<protein>
    <submittedName>
        <fullName evidence="1">Methyltransferase domain-containing protein</fullName>
    </submittedName>
</protein>
<dbReference type="GO" id="GO:0008168">
    <property type="term" value="F:methyltransferase activity"/>
    <property type="evidence" value="ECO:0007669"/>
    <property type="project" value="UniProtKB-KW"/>
</dbReference>
<dbReference type="CDD" id="cd02440">
    <property type="entry name" value="AdoMet_MTases"/>
    <property type="match status" value="1"/>
</dbReference>
<dbReference type="SUPFAM" id="SSF53335">
    <property type="entry name" value="S-adenosyl-L-methionine-dependent methyltransferases"/>
    <property type="match status" value="1"/>
</dbReference>
<dbReference type="PANTHER" id="PTHR43861:SF6">
    <property type="entry name" value="METHYLTRANSFERASE TYPE 11"/>
    <property type="match status" value="1"/>
</dbReference>
<organism evidence="1 2">
    <name type="scientific">Pedobacter hartonius</name>
    <dbReference type="NCBI Taxonomy" id="425514"/>
    <lineage>
        <taxon>Bacteria</taxon>
        <taxon>Pseudomonadati</taxon>
        <taxon>Bacteroidota</taxon>
        <taxon>Sphingobacteriia</taxon>
        <taxon>Sphingobacteriales</taxon>
        <taxon>Sphingobacteriaceae</taxon>
        <taxon>Pedobacter</taxon>
    </lineage>
</organism>
<keyword evidence="1" id="KW-0489">Methyltransferase</keyword>
<dbReference type="EMBL" id="FNRA01000008">
    <property type="protein sequence ID" value="SEB01333.1"/>
    <property type="molecule type" value="Genomic_DNA"/>
</dbReference>
<proteinExistence type="predicted"/>
<sequence>MMLSDDVKSAYNDFYTKDDSEWRMLGAQSKATNIVTVCKSLQPVKVLEVGAGDGSILHFLNEWNFGRELYALEIAETGVSLISRRGLSHLVEAKSFDGYQIPYADDSFDLVILSHVLEHVEHERILLRELKRIAKNIVIEVPLDYRFGVDKRMKHFLDYGHINMYTPTSLRFLLQSEGLAVVADRLSMTPPATTRFNEFVNKKAPKALSRIIKIEMEYRLKKIIGNLLGTRKEEQFANAYTVLTQKSSQTLQIF</sequence>
<evidence type="ECO:0000313" key="2">
    <source>
        <dbReference type="Proteomes" id="UP000198850"/>
    </source>
</evidence>
<keyword evidence="2" id="KW-1185">Reference proteome</keyword>
<reference evidence="1 2" key="1">
    <citation type="submission" date="2016-10" db="EMBL/GenBank/DDBJ databases">
        <authorList>
            <person name="de Groot N.N."/>
        </authorList>
    </citation>
    <scope>NUCLEOTIDE SEQUENCE [LARGE SCALE GENOMIC DNA]</scope>
    <source>
        <strain evidence="1 2">DSM 19033</strain>
    </source>
</reference>